<protein>
    <submittedName>
        <fullName evidence="3">Tetratricopeptide repeat protein</fullName>
    </submittedName>
</protein>
<dbReference type="Pfam" id="PF13414">
    <property type="entry name" value="TPR_11"/>
    <property type="match status" value="1"/>
</dbReference>
<dbReference type="PROSITE" id="PS50293">
    <property type="entry name" value="TPR_REGION"/>
    <property type="match status" value="1"/>
</dbReference>
<gene>
    <name evidence="3" type="ORF">GWK36_00990</name>
</gene>
<dbReference type="KEGG" id="cjap:GWK36_00990"/>
<dbReference type="InterPro" id="IPR027417">
    <property type="entry name" value="P-loop_NTPase"/>
</dbReference>
<dbReference type="Pfam" id="PF13432">
    <property type="entry name" value="TPR_16"/>
    <property type="match status" value="4"/>
</dbReference>
<feature type="repeat" description="TPR" evidence="2">
    <location>
        <begin position="405"/>
        <end position="438"/>
    </location>
</feature>
<dbReference type="PROSITE" id="PS50005">
    <property type="entry name" value="TPR"/>
    <property type="match status" value="4"/>
</dbReference>
<evidence type="ECO:0000313" key="4">
    <source>
        <dbReference type="Proteomes" id="UP000502699"/>
    </source>
</evidence>
<dbReference type="InterPro" id="IPR019734">
    <property type="entry name" value="TPR_rpt"/>
</dbReference>
<dbReference type="GO" id="GO:0008476">
    <property type="term" value="F:protein-tyrosine sulfotransferase activity"/>
    <property type="evidence" value="ECO:0007669"/>
    <property type="project" value="InterPro"/>
</dbReference>
<sequence length="809" mass="87840">MSVEKTFASALAAHEAGRLEEAEEGYLKVLGEAPLHRFARNNLALILLARGEAAEAVERLEETVAIDPHFADAWNNLGSARAAAGDGAGACAALERATELGHASAPLNRARLAAQANDAAAALHYAALAYQRAPSAAAAEIAARAAGTLGDPALATWVERWFAAAPGSREAFAAVVQIRRGAASAIEQAARDHLAHDPDDALACNSLGVALHQQGREEEALAALERAIALAPQAAEPHNNRAVALKALGRLAEALAAVEQALALHPDYPEAHNTRGNILSAQERLAEALAAYEAALALRPDFIEAAANACLTLSDLERAEEALARVEALIAAHGPLPLLAKVQGIVLVRLERFAEAEAPLRRALASFPDDAEVASFLGSALHMLHCEGEAEELLIGTIPRLKKPVGALNALGNLYAALGRKEEAAETLKRAIAIEPNAPGLYRNLAGVYRFRRDDGYFQNLETLYARRDELKASDRVELLYALAEACDDVGEKERAMALFIEAGRARRALLDFDIAASERTFAQLQTVITRERFLSLHGCGYPSRLPVFILGMPRSGTTLMEQIIASHPKAFGAGELTLLADSLGFGLNIDGVHLDGMPPGLSDPDRALPIESGLFAWGERYVSALRRYCATAWRITDKMPGNFAKLPLIALAMPGVRIIHMRRHPLDTCLSCFKMRFTQGQDWSYDLTELGRYYSAYWRLMAHWRRVCPEAFIEVEYERLVADTESEARRVFDYLELPWDARCLKFYEHERPVHTASLAQVRQPIYTSAIGKWQAIAPQIAPLIAALDPEIRAAYAIPDPETLPGSTL</sequence>
<feature type="repeat" description="TPR" evidence="2">
    <location>
        <begin position="235"/>
        <end position="268"/>
    </location>
</feature>
<dbReference type="RefSeq" id="WP_166269306.1">
    <property type="nucleotide sequence ID" value="NZ_CP048029.1"/>
</dbReference>
<organism evidence="3 4">
    <name type="scientific">Caldichromatium japonicum</name>
    <dbReference type="NCBI Taxonomy" id="2699430"/>
    <lineage>
        <taxon>Bacteria</taxon>
        <taxon>Pseudomonadati</taxon>
        <taxon>Pseudomonadota</taxon>
        <taxon>Gammaproteobacteria</taxon>
        <taxon>Chromatiales</taxon>
        <taxon>Chromatiaceae</taxon>
        <taxon>Caldichromatium</taxon>
    </lineage>
</organism>
<dbReference type="AlphaFoldDB" id="A0A6G7VAJ1"/>
<dbReference type="SUPFAM" id="SSF52540">
    <property type="entry name" value="P-loop containing nucleoside triphosphate hydrolases"/>
    <property type="match status" value="1"/>
</dbReference>
<name>A0A6G7VAJ1_9GAMM</name>
<dbReference type="Gene3D" id="1.25.40.10">
    <property type="entry name" value="Tetratricopeptide repeat domain"/>
    <property type="match status" value="4"/>
</dbReference>
<dbReference type="SUPFAM" id="SSF48439">
    <property type="entry name" value="Protein prenylyltransferase"/>
    <property type="match status" value="1"/>
</dbReference>
<keyword evidence="1" id="KW-0808">Transferase</keyword>
<feature type="repeat" description="TPR" evidence="2">
    <location>
        <begin position="269"/>
        <end position="302"/>
    </location>
</feature>
<evidence type="ECO:0000256" key="1">
    <source>
        <dbReference type="ARBA" id="ARBA00022679"/>
    </source>
</evidence>
<dbReference type="InterPro" id="IPR026634">
    <property type="entry name" value="TPST-like"/>
</dbReference>
<evidence type="ECO:0000256" key="2">
    <source>
        <dbReference type="PROSITE-ProRule" id="PRU00339"/>
    </source>
</evidence>
<keyword evidence="2" id="KW-0802">TPR repeat</keyword>
<evidence type="ECO:0000313" key="3">
    <source>
        <dbReference type="EMBL" id="QIK36807.1"/>
    </source>
</evidence>
<reference evidence="4" key="1">
    <citation type="submission" date="2020-01" db="EMBL/GenBank/DDBJ databases">
        <title>Caldichromatium gen. nov., sp. nov., a thermophilic purple sulfur bacterium member of the family Chromatiaceae isolated from Nakabusa hot spring, Japan.</title>
        <authorList>
            <person name="Saini M.K."/>
            <person name="Hanada S."/>
            <person name="Tank M."/>
        </authorList>
    </citation>
    <scope>NUCLEOTIDE SEQUENCE [LARGE SCALE GENOMIC DNA]</scope>
    <source>
        <strain evidence="4">No.7</strain>
    </source>
</reference>
<dbReference type="PANTHER" id="PTHR12788:SF10">
    <property type="entry name" value="PROTEIN-TYROSINE SULFOTRANSFERASE"/>
    <property type="match status" value="1"/>
</dbReference>
<dbReference type="PANTHER" id="PTHR12788">
    <property type="entry name" value="PROTEIN-TYROSINE SULFOTRANSFERASE 2"/>
    <property type="match status" value="1"/>
</dbReference>
<dbReference type="InterPro" id="IPR011990">
    <property type="entry name" value="TPR-like_helical_dom_sf"/>
</dbReference>
<dbReference type="Gene3D" id="3.40.50.300">
    <property type="entry name" value="P-loop containing nucleotide triphosphate hydrolases"/>
    <property type="match status" value="1"/>
</dbReference>
<dbReference type="EMBL" id="CP048029">
    <property type="protein sequence ID" value="QIK36807.1"/>
    <property type="molecule type" value="Genomic_DNA"/>
</dbReference>
<dbReference type="SUPFAM" id="SSF48452">
    <property type="entry name" value="TPR-like"/>
    <property type="match status" value="1"/>
</dbReference>
<accession>A0A6G7VAJ1</accession>
<keyword evidence="4" id="KW-1185">Reference proteome</keyword>
<feature type="repeat" description="TPR" evidence="2">
    <location>
        <begin position="201"/>
        <end position="234"/>
    </location>
</feature>
<dbReference type="Proteomes" id="UP000502699">
    <property type="component" value="Chromosome"/>
</dbReference>
<dbReference type="SMART" id="SM00028">
    <property type="entry name" value="TPR"/>
    <property type="match status" value="9"/>
</dbReference>
<dbReference type="Pfam" id="PF13469">
    <property type="entry name" value="Sulfotransfer_3"/>
    <property type="match status" value="1"/>
</dbReference>
<proteinExistence type="predicted"/>